<evidence type="ECO:0000313" key="3">
    <source>
        <dbReference type="Proteomes" id="UP000076154"/>
    </source>
</evidence>
<gene>
    <name evidence="2" type="ORF">Hypma_008823</name>
</gene>
<organism evidence="2 3">
    <name type="scientific">Hypsizygus marmoreus</name>
    <name type="common">White beech mushroom</name>
    <name type="synonym">Agaricus marmoreus</name>
    <dbReference type="NCBI Taxonomy" id="39966"/>
    <lineage>
        <taxon>Eukaryota</taxon>
        <taxon>Fungi</taxon>
        <taxon>Dikarya</taxon>
        <taxon>Basidiomycota</taxon>
        <taxon>Agaricomycotina</taxon>
        <taxon>Agaricomycetes</taxon>
        <taxon>Agaricomycetidae</taxon>
        <taxon>Agaricales</taxon>
        <taxon>Tricholomatineae</taxon>
        <taxon>Lyophyllaceae</taxon>
        <taxon>Hypsizygus</taxon>
    </lineage>
</organism>
<name>A0A369JSF2_HYPMA</name>
<feature type="compositionally biased region" description="Low complexity" evidence="1">
    <location>
        <begin position="193"/>
        <end position="209"/>
    </location>
</feature>
<feature type="region of interest" description="Disordered" evidence="1">
    <location>
        <begin position="155"/>
        <end position="230"/>
    </location>
</feature>
<evidence type="ECO:0000313" key="2">
    <source>
        <dbReference type="EMBL" id="RDB24150.1"/>
    </source>
</evidence>
<feature type="compositionally biased region" description="Basic and acidic residues" evidence="1">
    <location>
        <begin position="394"/>
        <end position="410"/>
    </location>
</feature>
<proteinExistence type="predicted"/>
<dbReference type="Gene3D" id="1.10.1520.10">
    <property type="entry name" value="Ribonuclease III domain"/>
    <property type="match status" value="1"/>
</dbReference>
<feature type="compositionally biased region" description="Basic and acidic residues" evidence="1">
    <location>
        <begin position="179"/>
        <end position="190"/>
    </location>
</feature>
<dbReference type="AlphaFoldDB" id="A0A369JSF2"/>
<dbReference type="GO" id="GO:0004525">
    <property type="term" value="F:ribonuclease III activity"/>
    <property type="evidence" value="ECO:0007669"/>
    <property type="project" value="InterPro"/>
</dbReference>
<evidence type="ECO:0000256" key="1">
    <source>
        <dbReference type="SAM" id="MobiDB-lite"/>
    </source>
</evidence>
<sequence>MTRCELQQSTVLANIAGPAFSVRLPSGSCIALYSRLTPARADRAEYFGDRHLYGYVTQILEPVTPNWEPSFLADTICTMTSNMTLSAMLMKGGFLPPSTTLDMKEQADVFESLVGIAHREHRKRNAVHLMEAWARETFLPLLRALQPGLGIVTASAKRENDTSTSSDTHNPKRQKHAGPSKERSTYDKENIPMSPMVSSRHRPSSSGGSRRSHSSTPQAESSSSNMAEHAPSLNLTQASTQSIQSFKMTSVQGRVIAPLPRTSMTMTKRRTGDPRNTSALELQTDRKSMPSLAPSATTAPRSWKASADSPRSEQVAPRSLSSVLPRPPKRLLEGLEGKVSQDRIIAPLPRSSMMRPRQELNTSLVGSNIPPRSADISGYSAPPATTSSNRKGGPKRDVPRRPRLDQEPSRLHLSVGPPLAPLVPRRSSSSSAESVPASDGPEKTLVALDPPRLRKSYAAPGLFRRSTLGVLSQAANGDRNSRRQ</sequence>
<dbReference type="EMBL" id="LUEZ02000045">
    <property type="protein sequence ID" value="RDB24150.1"/>
    <property type="molecule type" value="Genomic_DNA"/>
</dbReference>
<dbReference type="InParanoid" id="A0A369JSF2"/>
<dbReference type="Proteomes" id="UP000076154">
    <property type="component" value="Unassembled WGS sequence"/>
</dbReference>
<feature type="region of interest" description="Disordered" evidence="1">
    <location>
        <begin position="254"/>
        <end position="335"/>
    </location>
</feature>
<dbReference type="InterPro" id="IPR036389">
    <property type="entry name" value="RNase_III_sf"/>
</dbReference>
<accession>A0A369JSF2</accession>
<feature type="compositionally biased region" description="Polar residues" evidence="1">
    <location>
        <begin position="216"/>
        <end position="226"/>
    </location>
</feature>
<dbReference type="GO" id="GO:0006396">
    <property type="term" value="P:RNA processing"/>
    <property type="evidence" value="ECO:0007669"/>
    <property type="project" value="InterPro"/>
</dbReference>
<reference evidence="2" key="1">
    <citation type="submission" date="2018-04" db="EMBL/GenBank/DDBJ databases">
        <title>Whole genome sequencing of Hypsizygus marmoreus.</title>
        <authorList>
            <person name="Choi I.-G."/>
            <person name="Min B."/>
            <person name="Kim J.-G."/>
            <person name="Kim S."/>
            <person name="Oh Y.-L."/>
            <person name="Kong W.-S."/>
            <person name="Park H."/>
            <person name="Jeong J."/>
            <person name="Song E.-S."/>
        </authorList>
    </citation>
    <scope>NUCLEOTIDE SEQUENCE [LARGE SCALE GENOMIC DNA]</scope>
    <source>
        <strain evidence="2">51987-8</strain>
    </source>
</reference>
<keyword evidence="3" id="KW-1185">Reference proteome</keyword>
<protein>
    <recommendedName>
        <fullName evidence="4">RNase III domain-containing protein</fullName>
    </recommendedName>
</protein>
<comment type="caution">
    <text evidence="2">The sequence shown here is derived from an EMBL/GenBank/DDBJ whole genome shotgun (WGS) entry which is preliminary data.</text>
</comment>
<feature type="region of interest" description="Disordered" evidence="1">
    <location>
        <begin position="363"/>
        <end position="484"/>
    </location>
</feature>
<dbReference type="SUPFAM" id="SSF69065">
    <property type="entry name" value="RNase III domain-like"/>
    <property type="match status" value="1"/>
</dbReference>
<evidence type="ECO:0008006" key="4">
    <source>
        <dbReference type="Google" id="ProtNLM"/>
    </source>
</evidence>
<feature type="compositionally biased region" description="Low complexity" evidence="1">
    <location>
        <begin position="422"/>
        <end position="438"/>
    </location>
</feature>